<comment type="caution">
    <text evidence="2">The sequence shown here is derived from an EMBL/GenBank/DDBJ whole genome shotgun (WGS) entry which is preliminary data.</text>
</comment>
<dbReference type="PANTHER" id="PTHR42827">
    <property type="entry name" value="IRON-SULFUR CLUSTER-BINDING PROTEIN-RELATED"/>
    <property type="match status" value="1"/>
</dbReference>
<dbReference type="AlphaFoldDB" id="A0A133UR48"/>
<keyword evidence="3" id="KW-1185">Reference proteome</keyword>
<feature type="domain" description="4Fe-4S ferredoxin-type" evidence="1">
    <location>
        <begin position="161"/>
        <end position="190"/>
    </location>
</feature>
<evidence type="ECO:0000313" key="2">
    <source>
        <dbReference type="EMBL" id="KXA96610.1"/>
    </source>
</evidence>
<sequence length="229" mass="25325">MKNIILHPESTVFGVAPTDRLSGAPEGHQPEDILPDSNSVVVLGLKMLDAQMELQSTGGDYYSRSLREKMIGGHISFISLELDRMGYKIATYLEREGFKTFHQLSTEGGVDDRYLLGLMSLKHAAEAAGIGVFGKNSLLLTPEYGPRVRLTAILTDAEIESDKQLSKDLCQECRICIETCPAEALSEPEDNSLYQIDKFLCCNSRGARASCRECLTKCPVGKNRSERFL</sequence>
<dbReference type="Proteomes" id="UP000070463">
    <property type="component" value="Unassembled WGS sequence"/>
</dbReference>
<dbReference type="InterPro" id="IPR017896">
    <property type="entry name" value="4Fe4S_Fe-S-bd"/>
</dbReference>
<dbReference type="EMBL" id="LHXR01000071">
    <property type="protein sequence ID" value="KXA96610.1"/>
    <property type="molecule type" value="Genomic_DNA"/>
</dbReference>
<protein>
    <recommendedName>
        <fullName evidence="1">4Fe-4S ferredoxin-type domain-containing protein</fullName>
    </recommendedName>
</protein>
<name>A0A133UR48_9EURY</name>
<reference evidence="2 3" key="1">
    <citation type="journal article" date="2016" name="Sci. Rep.">
        <title>Metabolic traits of an uncultured archaeal lineage -MSBL1- from brine pools of the Red Sea.</title>
        <authorList>
            <person name="Mwirichia R."/>
            <person name="Alam I."/>
            <person name="Rashid M."/>
            <person name="Vinu M."/>
            <person name="Ba-Alawi W."/>
            <person name="Anthony Kamau A."/>
            <person name="Kamanda Ngugi D."/>
            <person name="Goker M."/>
            <person name="Klenk H.P."/>
            <person name="Bajic V."/>
            <person name="Stingl U."/>
        </authorList>
    </citation>
    <scope>NUCLEOTIDE SEQUENCE [LARGE SCALE GENOMIC DNA]</scope>
    <source>
        <strain evidence="2">SCGC-AAA259I09</strain>
    </source>
</reference>
<dbReference type="PANTHER" id="PTHR42827:SF1">
    <property type="entry name" value="IRON-SULFUR CLUSTER-BINDING PROTEIN"/>
    <property type="match status" value="1"/>
</dbReference>
<dbReference type="GO" id="GO:0016491">
    <property type="term" value="F:oxidoreductase activity"/>
    <property type="evidence" value="ECO:0007669"/>
    <property type="project" value="UniProtKB-ARBA"/>
</dbReference>
<dbReference type="PROSITE" id="PS00198">
    <property type="entry name" value="4FE4S_FER_1"/>
    <property type="match status" value="1"/>
</dbReference>
<proteinExistence type="predicted"/>
<dbReference type="SUPFAM" id="SSF54862">
    <property type="entry name" value="4Fe-4S ferredoxins"/>
    <property type="match status" value="1"/>
</dbReference>
<accession>A0A133UR48</accession>
<dbReference type="InterPro" id="IPR017900">
    <property type="entry name" value="4Fe4S_Fe_S_CS"/>
</dbReference>
<gene>
    <name evidence="2" type="ORF">AKJ37_04810</name>
</gene>
<dbReference type="PROSITE" id="PS51379">
    <property type="entry name" value="4FE4S_FER_2"/>
    <property type="match status" value="1"/>
</dbReference>
<organism evidence="2 3">
    <name type="scientific">candidate division MSBL1 archaeon SCGC-AAA259I09</name>
    <dbReference type="NCBI Taxonomy" id="1698267"/>
    <lineage>
        <taxon>Archaea</taxon>
        <taxon>Methanobacteriati</taxon>
        <taxon>Methanobacteriota</taxon>
        <taxon>candidate division MSBL1</taxon>
    </lineage>
</organism>
<evidence type="ECO:0000259" key="1">
    <source>
        <dbReference type="PROSITE" id="PS51379"/>
    </source>
</evidence>
<evidence type="ECO:0000313" key="3">
    <source>
        <dbReference type="Proteomes" id="UP000070463"/>
    </source>
</evidence>
<dbReference type="PATRIC" id="fig|1698267.3.peg.1695"/>
<dbReference type="Gene3D" id="3.30.70.20">
    <property type="match status" value="1"/>
</dbReference>